<keyword evidence="2" id="KW-0540">Nuclease</keyword>
<dbReference type="Gene3D" id="3.10.20.580">
    <property type="match status" value="1"/>
</dbReference>
<dbReference type="KEGG" id="kmn:HW532_20200"/>
<keyword evidence="1" id="KW-0963">Cytoplasm</keyword>
<dbReference type="InterPro" id="IPR055132">
    <property type="entry name" value="RNase_J_b_CASP"/>
</dbReference>
<dbReference type="Gene3D" id="3.40.50.10710">
    <property type="entry name" value="Metallo-hydrolase/oxidoreductase"/>
    <property type="match status" value="1"/>
</dbReference>
<dbReference type="EMBL" id="CP058214">
    <property type="protein sequence ID" value="QPC44816.1"/>
    <property type="molecule type" value="Genomic_DNA"/>
</dbReference>
<dbReference type="SUPFAM" id="SSF56281">
    <property type="entry name" value="Metallo-hydrolase/oxidoreductase"/>
    <property type="match status" value="1"/>
</dbReference>
<feature type="domain" description="Metallo-beta-lactamase" evidence="8">
    <location>
        <begin position="26"/>
        <end position="225"/>
    </location>
</feature>
<keyword evidence="5" id="KW-0862">Zinc</keyword>
<dbReference type="GO" id="GO:0004527">
    <property type="term" value="F:exonuclease activity"/>
    <property type="evidence" value="ECO:0007669"/>
    <property type="project" value="UniProtKB-KW"/>
</dbReference>
<dbReference type="AlphaFoldDB" id="A0A7S8C7I2"/>
<keyword evidence="3" id="KW-0479">Metal-binding</keyword>
<evidence type="ECO:0000256" key="7">
    <source>
        <dbReference type="ARBA" id="ARBA00022884"/>
    </source>
</evidence>
<accession>A0A7S8C7I2</accession>
<gene>
    <name evidence="9" type="ORF">HW532_20200</name>
</gene>
<name>A0A7S8C7I2_9HYPH</name>
<dbReference type="InterPro" id="IPR004613">
    <property type="entry name" value="RNase_J"/>
</dbReference>
<proteinExistence type="predicted"/>
<dbReference type="SMART" id="SM00849">
    <property type="entry name" value="Lactamase_B"/>
    <property type="match status" value="1"/>
</dbReference>
<dbReference type="GO" id="GO:0003723">
    <property type="term" value="F:RNA binding"/>
    <property type="evidence" value="ECO:0007669"/>
    <property type="project" value="UniProtKB-KW"/>
</dbReference>
<organism evidence="9 10">
    <name type="scientific">Kaustia mangrovi</name>
    <dbReference type="NCBI Taxonomy" id="2593653"/>
    <lineage>
        <taxon>Bacteria</taxon>
        <taxon>Pseudomonadati</taxon>
        <taxon>Pseudomonadota</taxon>
        <taxon>Alphaproteobacteria</taxon>
        <taxon>Hyphomicrobiales</taxon>
        <taxon>Parvibaculaceae</taxon>
        <taxon>Kaustia</taxon>
    </lineage>
</organism>
<evidence type="ECO:0000256" key="4">
    <source>
        <dbReference type="ARBA" id="ARBA00022801"/>
    </source>
</evidence>
<dbReference type="PANTHER" id="PTHR43694">
    <property type="entry name" value="RIBONUCLEASE J"/>
    <property type="match status" value="1"/>
</dbReference>
<evidence type="ECO:0000256" key="6">
    <source>
        <dbReference type="ARBA" id="ARBA00022839"/>
    </source>
</evidence>
<dbReference type="NCBIfam" id="TIGR00649">
    <property type="entry name" value="MG423"/>
    <property type="match status" value="1"/>
</dbReference>
<evidence type="ECO:0000256" key="2">
    <source>
        <dbReference type="ARBA" id="ARBA00022722"/>
    </source>
</evidence>
<evidence type="ECO:0000256" key="5">
    <source>
        <dbReference type="ARBA" id="ARBA00022833"/>
    </source>
</evidence>
<dbReference type="Pfam" id="PF22505">
    <property type="entry name" value="RNase_J_b_CASP"/>
    <property type="match status" value="1"/>
</dbReference>
<keyword evidence="4" id="KW-0378">Hydrolase</keyword>
<dbReference type="InterPro" id="IPR041636">
    <property type="entry name" value="RNase_J_C"/>
</dbReference>
<dbReference type="Gene3D" id="3.60.15.10">
    <property type="entry name" value="Ribonuclease Z/Hydroxyacylglutathione hydrolase-like"/>
    <property type="match status" value="1"/>
</dbReference>
<dbReference type="RefSeq" id="WP_213162184.1">
    <property type="nucleotide sequence ID" value="NZ_CP058214.1"/>
</dbReference>
<dbReference type="GO" id="GO:0046872">
    <property type="term" value="F:metal ion binding"/>
    <property type="evidence" value="ECO:0007669"/>
    <property type="project" value="UniProtKB-KW"/>
</dbReference>
<dbReference type="InterPro" id="IPR042173">
    <property type="entry name" value="RNase_J_2"/>
</dbReference>
<protein>
    <submittedName>
        <fullName evidence="9">Ribonuclease J</fullName>
    </submittedName>
</protein>
<evidence type="ECO:0000259" key="8">
    <source>
        <dbReference type="SMART" id="SM00849"/>
    </source>
</evidence>
<evidence type="ECO:0000256" key="3">
    <source>
        <dbReference type="ARBA" id="ARBA00022723"/>
    </source>
</evidence>
<evidence type="ECO:0000256" key="1">
    <source>
        <dbReference type="ARBA" id="ARBA00022490"/>
    </source>
</evidence>
<dbReference type="Pfam" id="PF17770">
    <property type="entry name" value="RNase_J_C"/>
    <property type="match status" value="1"/>
</dbReference>
<dbReference type="PANTHER" id="PTHR43694:SF1">
    <property type="entry name" value="RIBONUCLEASE J"/>
    <property type="match status" value="1"/>
</dbReference>
<keyword evidence="6" id="KW-0269">Exonuclease</keyword>
<dbReference type="InterPro" id="IPR036866">
    <property type="entry name" value="RibonucZ/Hydroxyglut_hydro"/>
</dbReference>
<sequence>MVAGGKKGKAREELVFLPLGGTGEIGMNAYLYGLGPVRDRRWLMVDLGVKFGSEREPGVDVILPDMAFMEAERHALEGLVLTHAHEDHLGAVPYLWERLGMPVYATRFTAALLMNKLEEAGLEEEVPLHIVEPGDRFALGPFDIELVRVNHSIPEPNALAIRTGAGTVVHSGDWKIDDAPVLGERIDEARLREIGAEGCLALVCDSTNAMREGHSPTEEEVAASLTSIIARAKARVAITTFASHVGRLETVARAAHEAGRQVVVAGRAMNTVIEAARHSGYLRDVPDFQPADAFGYLPPEKVVCLCTGSQGEPRAAMARIADDSHPSIALEAGDLVIFSSKTIPGNEKAVIEIENKLAARGVEIVTSDDALVHVTGHPRRDELRQLYDWLKPGMLIPMHGEMRHMMEHAKFAREQGIAATQVVTNGEILRLAPGAPEIVDEAPSGRLFVDGRLIVSEHAAAIRDRRKLSFVGMVAVSVIVDGRGDLVGEPQIAMEGVPAEDENATPMADIVLDVVEEVMEGLPRARRRDRDLLAETLRRAVRRAMALHWGKKPLCRVMIHTV</sequence>
<evidence type="ECO:0000313" key="9">
    <source>
        <dbReference type="EMBL" id="QPC44816.1"/>
    </source>
</evidence>
<reference evidence="9 10" key="1">
    <citation type="submission" date="2020-06" db="EMBL/GenBank/DDBJ databases">
        <title>Genome sequence of 2 isolates from Red Sea Mangroves.</title>
        <authorList>
            <person name="Sefrji F."/>
            <person name="Michoud G."/>
            <person name="Merlino G."/>
            <person name="Daffonchio D."/>
        </authorList>
    </citation>
    <scope>NUCLEOTIDE SEQUENCE [LARGE SCALE GENOMIC DNA]</scope>
    <source>
        <strain evidence="9 10">R1DC25</strain>
    </source>
</reference>
<dbReference type="Pfam" id="PF07521">
    <property type="entry name" value="RMMBL"/>
    <property type="match status" value="1"/>
</dbReference>
<keyword evidence="7" id="KW-0694">RNA-binding</keyword>
<dbReference type="InterPro" id="IPR011108">
    <property type="entry name" value="RMMBL"/>
</dbReference>
<evidence type="ECO:0000313" key="10">
    <source>
        <dbReference type="Proteomes" id="UP000593594"/>
    </source>
</evidence>
<keyword evidence="10" id="KW-1185">Reference proteome</keyword>
<dbReference type="CDD" id="cd07714">
    <property type="entry name" value="RNaseJ_MBL-fold"/>
    <property type="match status" value="1"/>
</dbReference>
<dbReference type="InterPro" id="IPR001279">
    <property type="entry name" value="Metallo-B-lactamas"/>
</dbReference>
<dbReference type="Pfam" id="PF12706">
    <property type="entry name" value="Lactamase_B_2"/>
    <property type="match status" value="1"/>
</dbReference>
<dbReference type="Proteomes" id="UP000593594">
    <property type="component" value="Chromosome"/>
</dbReference>